<dbReference type="GO" id="GO:0020037">
    <property type="term" value="F:heme binding"/>
    <property type="evidence" value="ECO:0007669"/>
    <property type="project" value="InterPro"/>
</dbReference>
<dbReference type="Pfam" id="PF00042">
    <property type="entry name" value="Globin"/>
    <property type="match status" value="1"/>
</dbReference>
<dbReference type="EMBL" id="CP053586">
    <property type="protein sequence ID" value="WNZ25622.1"/>
    <property type="molecule type" value="Genomic_DNA"/>
</dbReference>
<dbReference type="SUPFAM" id="SSF46458">
    <property type="entry name" value="Globin-like"/>
    <property type="match status" value="1"/>
</dbReference>
<dbReference type="GO" id="GO:0046872">
    <property type="term" value="F:metal ion binding"/>
    <property type="evidence" value="ECO:0007669"/>
    <property type="project" value="UniProtKB-KW"/>
</dbReference>
<evidence type="ECO:0000259" key="7">
    <source>
        <dbReference type="PROSITE" id="PS01033"/>
    </source>
</evidence>
<dbReference type="RefSeq" id="WP_316431777.1">
    <property type="nucleotide sequence ID" value="NZ_CP053586.1"/>
</dbReference>
<reference evidence="8" key="1">
    <citation type="submission" date="2020-05" db="EMBL/GenBank/DDBJ databases">
        <authorList>
            <person name="Zhu T."/>
            <person name="Keshari N."/>
            <person name="Lu X."/>
        </authorList>
    </citation>
    <scope>NUCLEOTIDE SEQUENCE</scope>
    <source>
        <strain evidence="8">NK1-12</strain>
    </source>
</reference>
<accession>A0AA97AME0</accession>
<name>A0AA97AME0_9CYAN</name>
<keyword evidence="6" id="KW-0813">Transport</keyword>
<feature type="domain" description="Globin" evidence="7">
    <location>
        <begin position="1"/>
        <end position="141"/>
    </location>
</feature>
<sequence length="168" mass="19081">MVSQKTIEIVKATAPIIREKGEEITRRMYEITFEERPDYKRSFETTWMQHLDGGGQAHKLAAAVYAYATHIDRLDELATAVDAIAHRHVDTHILPEQYPLIGEKLLQAMKDVLQDAATDEVIAAWAEAYEALATLFIQREKAIYQQEDQELTQQLAKTNPLSAAERLS</sequence>
<gene>
    <name evidence="8" type="ORF">HJG54_24140</name>
</gene>
<evidence type="ECO:0000256" key="5">
    <source>
        <dbReference type="ARBA" id="ARBA00023004"/>
    </source>
</evidence>
<dbReference type="GO" id="GO:0071949">
    <property type="term" value="F:FAD binding"/>
    <property type="evidence" value="ECO:0007669"/>
    <property type="project" value="TreeGrafter"/>
</dbReference>
<dbReference type="GO" id="GO:0046210">
    <property type="term" value="P:nitric oxide catabolic process"/>
    <property type="evidence" value="ECO:0007669"/>
    <property type="project" value="TreeGrafter"/>
</dbReference>
<keyword evidence="3 6" id="KW-0561">Oxygen transport</keyword>
<evidence type="ECO:0000256" key="2">
    <source>
        <dbReference type="ARBA" id="ARBA00022617"/>
    </source>
</evidence>
<dbReference type="FunFam" id="1.10.490.10:FF:000003">
    <property type="entry name" value="Flavohemoprotein"/>
    <property type="match status" value="1"/>
</dbReference>
<evidence type="ECO:0000256" key="1">
    <source>
        <dbReference type="ARBA" id="ARBA00006401"/>
    </source>
</evidence>
<keyword evidence="4" id="KW-0479">Metal-binding</keyword>
<comment type="similarity">
    <text evidence="6">Belongs to the globin family.</text>
</comment>
<dbReference type="PANTHER" id="PTHR43396:SF3">
    <property type="entry name" value="FLAVOHEMOPROTEIN"/>
    <property type="match status" value="1"/>
</dbReference>
<evidence type="ECO:0000313" key="8">
    <source>
        <dbReference type="EMBL" id="WNZ25622.1"/>
    </source>
</evidence>
<proteinExistence type="inferred from homology"/>
<organism evidence="8">
    <name type="scientific">Leptolyngbya sp. NK1-12</name>
    <dbReference type="NCBI Taxonomy" id="2547451"/>
    <lineage>
        <taxon>Bacteria</taxon>
        <taxon>Bacillati</taxon>
        <taxon>Cyanobacteriota</taxon>
        <taxon>Cyanophyceae</taxon>
        <taxon>Leptolyngbyales</taxon>
        <taxon>Leptolyngbyaceae</taxon>
        <taxon>Leptolyngbya group</taxon>
        <taxon>Leptolyngbya</taxon>
    </lineage>
</organism>
<comment type="similarity">
    <text evidence="1">In the C-terminal section; belongs to the flavoprotein pyridine nucleotide cytochrome reductase family.</text>
</comment>
<keyword evidence="5" id="KW-0408">Iron</keyword>
<dbReference type="GO" id="GO:0071500">
    <property type="term" value="P:cellular response to nitrosative stress"/>
    <property type="evidence" value="ECO:0007669"/>
    <property type="project" value="TreeGrafter"/>
</dbReference>
<dbReference type="InterPro" id="IPR012292">
    <property type="entry name" value="Globin/Proto"/>
</dbReference>
<evidence type="ECO:0000256" key="3">
    <source>
        <dbReference type="ARBA" id="ARBA00022621"/>
    </source>
</evidence>
<keyword evidence="2 6" id="KW-0349">Heme</keyword>
<dbReference type="PANTHER" id="PTHR43396">
    <property type="entry name" value="FLAVOHEMOPROTEIN"/>
    <property type="match status" value="1"/>
</dbReference>
<dbReference type="Gene3D" id="1.10.490.10">
    <property type="entry name" value="Globins"/>
    <property type="match status" value="1"/>
</dbReference>
<dbReference type="GO" id="GO:0005344">
    <property type="term" value="F:oxygen carrier activity"/>
    <property type="evidence" value="ECO:0007669"/>
    <property type="project" value="UniProtKB-KW"/>
</dbReference>
<dbReference type="PROSITE" id="PS01033">
    <property type="entry name" value="GLOBIN"/>
    <property type="match status" value="1"/>
</dbReference>
<evidence type="ECO:0000256" key="6">
    <source>
        <dbReference type="RuleBase" id="RU000356"/>
    </source>
</evidence>
<protein>
    <submittedName>
        <fullName evidence="8">Bacitracin resistance protein BacA</fullName>
    </submittedName>
</protein>
<dbReference type="GO" id="GO:0019825">
    <property type="term" value="F:oxygen binding"/>
    <property type="evidence" value="ECO:0007669"/>
    <property type="project" value="InterPro"/>
</dbReference>
<dbReference type="AlphaFoldDB" id="A0AA97AME0"/>
<dbReference type="InterPro" id="IPR000971">
    <property type="entry name" value="Globin"/>
</dbReference>
<dbReference type="CDD" id="cd08922">
    <property type="entry name" value="FHb-globin"/>
    <property type="match status" value="1"/>
</dbReference>
<dbReference type="InterPro" id="IPR009050">
    <property type="entry name" value="Globin-like_sf"/>
</dbReference>
<evidence type="ECO:0000256" key="4">
    <source>
        <dbReference type="ARBA" id="ARBA00022723"/>
    </source>
</evidence>
<dbReference type="GO" id="GO:0008941">
    <property type="term" value="F:nitric oxide dioxygenase NAD(P)H activity"/>
    <property type="evidence" value="ECO:0007669"/>
    <property type="project" value="TreeGrafter"/>
</dbReference>